<evidence type="ECO:0000256" key="4">
    <source>
        <dbReference type="ARBA" id="ARBA00022516"/>
    </source>
</evidence>
<keyword evidence="5 9" id="KW-0276">Fatty acid metabolism</keyword>
<dbReference type="InterPro" id="IPR001249">
    <property type="entry name" value="AcCoA_biotinCC"/>
</dbReference>
<dbReference type="PANTHER" id="PTHR45266">
    <property type="entry name" value="OXALOACETATE DECARBOXYLASE ALPHA CHAIN"/>
    <property type="match status" value="1"/>
</dbReference>
<dbReference type="InterPro" id="IPR000089">
    <property type="entry name" value="Biotin_lipoyl"/>
</dbReference>
<keyword evidence="6 9" id="KW-0443">Lipid metabolism</keyword>
<keyword evidence="13" id="KW-1185">Reference proteome</keyword>
<evidence type="ECO:0000256" key="5">
    <source>
        <dbReference type="ARBA" id="ARBA00022832"/>
    </source>
</evidence>
<dbReference type="GO" id="GO:0006633">
    <property type="term" value="P:fatty acid biosynthetic process"/>
    <property type="evidence" value="ECO:0007669"/>
    <property type="project" value="UniProtKB-UniPathway"/>
</dbReference>
<gene>
    <name evidence="12" type="primary">accB_2</name>
    <name evidence="12" type="ORF">LOM8899_04359</name>
</gene>
<dbReference type="GO" id="GO:0003989">
    <property type="term" value="F:acetyl-CoA carboxylase activity"/>
    <property type="evidence" value="ECO:0007669"/>
    <property type="project" value="InterPro"/>
</dbReference>
<name>A0A238LLA4_9RHOB</name>
<dbReference type="InterPro" id="IPR001882">
    <property type="entry name" value="Biotin_BS"/>
</dbReference>
<dbReference type="PANTHER" id="PTHR45266:SF3">
    <property type="entry name" value="OXALOACETATE DECARBOXYLASE ALPHA CHAIN"/>
    <property type="match status" value="1"/>
</dbReference>
<evidence type="ECO:0000256" key="8">
    <source>
        <dbReference type="ARBA" id="ARBA00023267"/>
    </source>
</evidence>
<dbReference type="InterPro" id="IPR050709">
    <property type="entry name" value="Biotin_Carboxyl_Carrier/Decarb"/>
</dbReference>
<sequence length="142" mass="15117">MPFEVDDIIERMKWAAERGLADFEWSIVGERIRIERRTPAQPETASPHGPVTAEPQKNGESAAIAAPVVAPMAGICHFRSDGESEPFVSIGDTIRDGQTVCMIEAMKVMTSITATVAGIVDAILVDDGASVAAGDPLILVRT</sequence>
<dbReference type="InterPro" id="IPR011053">
    <property type="entry name" value="Single_hybrid_motif"/>
</dbReference>
<evidence type="ECO:0000256" key="2">
    <source>
        <dbReference type="ARBA" id="ARBA00005194"/>
    </source>
</evidence>
<proteinExistence type="predicted"/>
<dbReference type="GO" id="GO:0009317">
    <property type="term" value="C:acetyl-CoA carboxylase complex"/>
    <property type="evidence" value="ECO:0007669"/>
    <property type="project" value="InterPro"/>
</dbReference>
<evidence type="ECO:0000259" key="11">
    <source>
        <dbReference type="PROSITE" id="PS50968"/>
    </source>
</evidence>
<dbReference type="Pfam" id="PF00364">
    <property type="entry name" value="Biotin_lipoyl"/>
    <property type="match status" value="1"/>
</dbReference>
<evidence type="ECO:0000313" key="12">
    <source>
        <dbReference type="EMBL" id="SMY10184.1"/>
    </source>
</evidence>
<feature type="domain" description="Lipoyl-binding" evidence="11">
    <location>
        <begin position="65"/>
        <end position="141"/>
    </location>
</feature>
<evidence type="ECO:0000256" key="7">
    <source>
        <dbReference type="ARBA" id="ARBA00023160"/>
    </source>
</evidence>
<evidence type="ECO:0000256" key="3">
    <source>
        <dbReference type="ARBA" id="ARBA00017562"/>
    </source>
</evidence>
<dbReference type="PROSITE" id="PS50968">
    <property type="entry name" value="BIOTINYL_LIPOYL"/>
    <property type="match status" value="1"/>
</dbReference>
<dbReference type="CDD" id="cd06850">
    <property type="entry name" value="biotinyl_domain"/>
    <property type="match status" value="1"/>
</dbReference>
<protein>
    <recommendedName>
        <fullName evidence="3 9">Biotin carboxyl carrier protein of acetyl-CoA carboxylase</fullName>
    </recommendedName>
</protein>
<evidence type="ECO:0000256" key="6">
    <source>
        <dbReference type="ARBA" id="ARBA00023098"/>
    </source>
</evidence>
<keyword evidence="8 9" id="KW-0092">Biotin</keyword>
<dbReference type="Proteomes" id="UP000201613">
    <property type="component" value="Unassembled WGS sequence"/>
</dbReference>
<accession>A0A238LLA4</accession>
<comment type="function">
    <text evidence="1 9">This protein is a component of the acetyl coenzyme A carboxylase complex; first, biotin carboxylase catalyzes the carboxylation of the carrier protein and then the transcarboxylase transfers the carboxyl group to form malonyl-CoA.</text>
</comment>
<evidence type="ECO:0000256" key="10">
    <source>
        <dbReference type="SAM" id="MobiDB-lite"/>
    </source>
</evidence>
<dbReference type="UniPathway" id="UPA00094"/>
<feature type="region of interest" description="Disordered" evidence="10">
    <location>
        <begin position="36"/>
        <end position="57"/>
    </location>
</feature>
<dbReference type="PRINTS" id="PR01071">
    <property type="entry name" value="ACOABIOTINCC"/>
</dbReference>
<keyword evidence="7 9" id="KW-0275">Fatty acid biosynthesis</keyword>
<comment type="pathway">
    <text evidence="2 9">Lipid metabolism; fatty acid biosynthesis.</text>
</comment>
<evidence type="ECO:0000256" key="9">
    <source>
        <dbReference type="RuleBase" id="RU364072"/>
    </source>
</evidence>
<dbReference type="AlphaFoldDB" id="A0A238LLA4"/>
<reference evidence="12 13" key="1">
    <citation type="submission" date="2017-05" db="EMBL/GenBank/DDBJ databases">
        <authorList>
            <person name="Song R."/>
            <person name="Chenine A.L."/>
            <person name="Ruprecht R.M."/>
        </authorList>
    </citation>
    <scope>NUCLEOTIDE SEQUENCE [LARGE SCALE GENOMIC DNA]</scope>
    <source>
        <strain evidence="12 13">CECT 8899</strain>
    </source>
</reference>
<dbReference type="Gene3D" id="2.40.50.100">
    <property type="match status" value="1"/>
</dbReference>
<evidence type="ECO:0000313" key="13">
    <source>
        <dbReference type="Proteomes" id="UP000201613"/>
    </source>
</evidence>
<evidence type="ECO:0000256" key="1">
    <source>
        <dbReference type="ARBA" id="ARBA00003761"/>
    </source>
</evidence>
<dbReference type="SUPFAM" id="SSF51230">
    <property type="entry name" value="Single hybrid motif"/>
    <property type="match status" value="1"/>
</dbReference>
<dbReference type="PROSITE" id="PS00188">
    <property type="entry name" value="BIOTIN"/>
    <property type="match status" value="1"/>
</dbReference>
<keyword evidence="4 9" id="KW-0444">Lipid biosynthesis</keyword>
<dbReference type="EMBL" id="FXZK01000020">
    <property type="protein sequence ID" value="SMY10184.1"/>
    <property type="molecule type" value="Genomic_DNA"/>
</dbReference>
<organism evidence="12 13">
    <name type="scientific">Flavimaricola marinus</name>
    <dbReference type="NCBI Taxonomy" id="1819565"/>
    <lineage>
        <taxon>Bacteria</taxon>
        <taxon>Pseudomonadati</taxon>
        <taxon>Pseudomonadota</taxon>
        <taxon>Alphaproteobacteria</taxon>
        <taxon>Rhodobacterales</taxon>
        <taxon>Paracoccaceae</taxon>
        <taxon>Flavimaricola</taxon>
    </lineage>
</organism>